<comment type="caution">
    <text evidence="1">The sequence shown here is derived from an EMBL/GenBank/DDBJ whole genome shotgun (WGS) entry which is preliminary data.</text>
</comment>
<organism evidence="1 2">
    <name type="scientific">Streptomyces flaveus</name>
    <dbReference type="NCBI Taxonomy" id="66370"/>
    <lineage>
        <taxon>Bacteria</taxon>
        <taxon>Bacillati</taxon>
        <taxon>Actinomycetota</taxon>
        <taxon>Actinomycetes</taxon>
        <taxon>Kitasatosporales</taxon>
        <taxon>Streptomycetaceae</taxon>
        <taxon>Streptomyces</taxon>
        <taxon>Streptomyces aurantiacus group</taxon>
    </lineage>
</organism>
<evidence type="ECO:0000313" key="2">
    <source>
        <dbReference type="Proteomes" id="UP000637788"/>
    </source>
</evidence>
<sequence>MSSAHDFDFFHGEWQVLNRRRTDFLDPDSDWEEFPATNRCWSLFDGAANIDEMDVPSQGWKGLTLRLFDQETREWSLNWSASRTGRLFPPVIGHFVGGRGEFFGDDTLPHSRLRSSGAPIGKDVRVRFVWSGLSGTTARWEQAFSVDGEKTWVTNWVMDFTRRAAPASGTSGA</sequence>
<keyword evidence="2" id="KW-1185">Reference proteome</keyword>
<dbReference type="RefSeq" id="WP_189323222.1">
    <property type="nucleotide sequence ID" value="NZ_BMPQ01000009.1"/>
</dbReference>
<gene>
    <name evidence="1" type="ORF">GCM10010094_39790</name>
</gene>
<evidence type="ECO:0000313" key="1">
    <source>
        <dbReference type="EMBL" id="GGK74816.1"/>
    </source>
</evidence>
<accession>A0A917QYD3</accession>
<dbReference type="EMBL" id="BMPQ01000009">
    <property type="protein sequence ID" value="GGK74816.1"/>
    <property type="molecule type" value="Genomic_DNA"/>
</dbReference>
<reference evidence="1" key="1">
    <citation type="journal article" date="2014" name="Int. J. Syst. Evol. Microbiol.">
        <title>Complete genome sequence of Corynebacterium casei LMG S-19264T (=DSM 44701T), isolated from a smear-ripened cheese.</title>
        <authorList>
            <consortium name="US DOE Joint Genome Institute (JGI-PGF)"/>
            <person name="Walter F."/>
            <person name="Albersmeier A."/>
            <person name="Kalinowski J."/>
            <person name="Ruckert C."/>
        </authorList>
    </citation>
    <scope>NUCLEOTIDE SEQUENCE</scope>
    <source>
        <strain evidence="1">JCM 3035</strain>
    </source>
</reference>
<reference evidence="1" key="2">
    <citation type="submission" date="2020-09" db="EMBL/GenBank/DDBJ databases">
        <authorList>
            <person name="Sun Q."/>
            <person name="Ohkuma M."/>
        </authorList>
    </citation>
    <scope>NUCLEOTIDE SEQUENCE</scope>
    <source>
        <strain evidence="1">JCM 3035</strain>
    </source>
</reference>
<dbReference type="AlphaFoldDB" id="A0A917QYD3"/>
<dbReference type="Proteomes" id="UP000637788">
    <property type="component" value="Unassembled WGS sequence"/>
</dbReference>
<protein>
    <recommendedName>
        <fullName evidence="3">DUF1579 domain-containing protein</fullName>
    </recommendedName>
</protein>
<proteinExistence type="predicted"/>
<evidence type="ECO:0008006" key="3">
    <source>
        <dbReference type="Google" id="ProtNLM"/>
    </source>
</evidence>
<name>A0A917QYD3_9ACTN</name>